<dbReference type="InterPro" id="IPR008930">
    <property type="entry name" value="Terpenoid_cyclase/PrenylTrfase"/>
</dbReference>
<name>A0A3D9SVE9_9ACTN</name>
<proteinExistence type="predicted"/>
<evidence type="ECO:0000313" key="2">
    <source>
        <dbReference type="Proteomes" id="UP000256661"/>
    </source>
</evidence>
<dbReference type="EMBL" id="QTTT01000001">
    <property type="protein sequence ID" value="REE99768.1"/>
    <property type="molecule type" value="Genomic_DNA"/>
</dbReference>
<accession>A0A3D9SVE9</accession>
<dbReference type="Proteomes" id="UP000256661">
    <property type="component" value="Unassembled WGS sequence"/>
</dbReference>
<keyword evidence="2" id="KW-1185">Reference proteome</keyword>
<dbReference type="OrthoDB" id="3286086at2"/>
<dbReference type="AlphaFoldDB" id="A0A3D9SVE9"/>
<dbReference type="RefSeq" id="WP_116025019.1">
    <property type="nucleotide sequence ID" value="NZ_QTTT01000001.1"/>
</dbReference>
<gene>
    <name evidence="1" type="ORF">DFJ69_5284</name>
</gene>
<dbReference type="SUPFAM" id="SSF48239">
    <property type="entry name" value="Terpenoid cyclases/Protein prenyltransferases"/>
    <property type="match status" value="1"/>
</dbReference>
<reference evidence="1 2" key="1">
    <citation type="submission" date="2018-08" db="EMBL/GenBank/DDBJ databases">
        <title>Sequencing the genomes of 1000 actinobacteria strains.</title>
        <authorList>
            <person name="Klenk H.-P."/>
        </authorList>
    </citation>
    <scope>NUCLEOTIDE SEQUENCE [LARGE SCALE GENOMIC DNA]</scope>
    <source>
        <strain evidence="1 2">DSM 43927</strain>
    </source>
</reference>
<sequence length="293" mass="32012">MKTSKTVTAEGLAAAERFLHLNARVLERRRFQMHFRGGGAAALVAALRPYENADGGYGNALEPDLRGDASQPVPAQHALEILHEAGHDDDPAVGRLCDHLTTITAADGGVPFVLPTVRQGPHAPWWQTPDDPPGSLVPTATLAGQLHRAGSAHPWLPRATAFCWEGIDALTEVSPYVAYAILAFLDHVPERARAEAAFERLRGPLLDGVTLDPRASGEVHQPLDYAASPDGFARRLFDDDVIEEHLDALVDAQDEDGGWHVNFLIWTPITGHEWRGVITVERLRTLRAYGRFS</sequence>
<organism evidence="1 2">
    <name type="scientific">Thermomonospora umbrina</name>
    <dbReference type="NCBI Taxonomy" id="111806"/>
    <lineage>
        <taxon>Bacteria</taxon>
        <taxon>Bacillati</taxon>
        <taxon>Actinomycetota</taxon>
        <taxon>Actinomycetes</taxon>
        <taxon>Streptosporangiales</taxon>
        <taxon>Thermomonosporaceae</taxon>
        <taxon>Thermomonospora</taxon>
    </lineage>
</organism>
<comment type="caution">
    <text evidence="1">The sequence shown here is derived from an EMBL/GenBank/DDBJ whole genome shotgun (WGS) entry which is preliminary data.</text>
</comment>
<protein>
    <submittedName>
        <fullName evidence="1">Uncharacterized protein</fullName>
    </submittedName>
</protein>
<evidence type="ECO:0000313" key="1">
    <source>
        <dbReference type="EMBL" id="REE99768.1"/>
    </source>
</evidence>